<feature type="compositionally biased region" description="Low complexity" evidence="1">
    <location>
        <begin position="214"/>
        <end position="238"/>
    </location>
</feature>
<proteinExistence type="predicted"/>
<dbReference type="EMBL" id="LSSM01003435">
    <property type="protein sequence ID" value="OMJ17899.1"/>
    <property type="molecule type" value="Genomic_DNA"/>
</dbReference>
<dbReference type="OrthoDB" id="10377623at2759"/>
<dbReference type="AlphaFoldDB" id="A0A1R1XTL9"/>
<organism evidence="2 3">
    <name type="scientific">Smittium culicis</name>
    <dbReference type="NCBI Taxonomy" id="133412"/>
    <lineage>
        <taxon>Eukaryota</taxon>
        <taxon>Fungi</taxon>
        <taxon>Fungi incertae sedis</taxon>
        <taxon>Zoopagomycota</taxon>
        <taxon>Kickxellomycotina</taxon>
        <taxon>Harpellomycetes</taxon>
        <taxon>Harpellales</taxon>
        <taxon>Legeriomycetaceae</taxon>
        <taxon>Smittium</taxon>
    </lineage>
</organism>
<reference evidence="3" key="1">
    <citation type="submission" date="2017-01" db="EMBL/GenBank/DDBJ databases">
        <authorList>
            <person name="Wang Y."/>
            <person name="White M."/>
            <person name="Kvist S."/>
            <person name="Moncalvo J.-M."/>
        </authorList>
    </citation>
    <scope>NUCLEOTIDE SEQUENCE [LARGE SCALE GENOMIC DNA]</scope>
    <source>
        <strain evidence="3">ID-206-W2</strain>
    </source>
</reference>
<feature type="compositionally biased region" description="Basic residues" evidence="1">
    <location>
        <begin position="174"/>
        <end position="183"/>
    </location>
</feature>
<comment type="caution">
    <text evidence="2">The sequence shown here is derived from an EMBL/GenBank/DDBJ whole genome shotgun (WGS) entry which is preliminary data.</text>
</comment>
<evidence type="ECO:0000313" key="3">
    <source>
        <dbReference type="Proteomes" id="UP000187429"/>
    </source>
</evidence>
<feature type="region of interest" description="Disordered" evidence="1">
    <location>
        <begin position="1"/>
        <end position="23"/>
    </location>
</feature>
<keyword evidence="3" id="KW-1185">Reference proteome</keyword>
<dbReference type="Proteomes" id="UP000187429">
    <property type="component" value="Unassembled WGS sequence"/>
</dbReference>
<accession>A0A1R1XTL9</accession>
<protein>
    <submittedName>
        <fullName evidence="2">Uncharacterized protein</fullName>
    </submittedName>
</protein>
<feature type="region of interest" description="Disordered" evidence="1">
    <location>
        <begin position="173"/>
        <end position="238"/>
    </location>
</feature>
<evidence type="ECO:0000313" key="2">
    <source>
        <dbReference type="EMBL" id="OMJ17899.1"/>
    </source>
</evidence>
<name>A0A1R1XTL9_9FUNG</name>
<gene>
    <name evidence="2" type="ORF">AYI69_g7254</name>
</gene>
<sequence>MPKNIRIWQNKNNGGGFGTSSSKDTRNMIEFQRKRPELVATATHSTPAAKNPMGNNVANRVGNSAAVSGRILSNYADNSNDARSDDSNSELVRDQFIEPISSRNTAAAKSTRMLSNLYGKVAAANGGTNYNNASDKSGTKTNSASKFKDENSFESYASSITPSSNANRRTIAQKLKKKAKSGGRNKDYEKSQSNKSKKSRPVESDIESCEYIRSDYSGSSSNDSNSESSSEYSSDSSN</sequence>
<feature type="region of interest" description="Disordered" evidence="1">
    <location>
        <begin position="125"/>
        <end position="148"/>
    </location>
</feature>
<evidence type="ECO:0000256" key="1">
    <source>
        <dbReference type="SAM" id="MobiDB-lite"/>
    </source>
</evidence>
<feature type="compositionally biased region" description="Polar residues" evidence="1">
    <location>
        <begin position="134"/>
        <end position="145"/>
    </location>
</feature>